<feature type="transmembrane region" description="Helical" evidence="8">
    <location>
        <begin position="149"/>
        <end position="168"/>
    </location>
</feature>
<dbReference type="AlphaFoldDB" id="A0A917S2L3"/>
<feature type="transmembrane region" description="Helical" evidence="8">
    <location>
        <begin position="180"/>
        <end position="204"/>
    </location>
</feature>
<comment type="caution">
    <text evidence="9">The sequence shown here is derived from an EMBL/GenBank/DDBJ whole genome shotgun (WGS) entry which is preliminary data.</text>
</comment>
<feature type="transmembrane region" description="Helical" evidence="8">
    <location>
        <begin position="27"/>
        <end position="47"/>
    </location>
</feature>
<evidence type="ECO:0000256" key="4">
    <source>
        <dbReference type="ARBA" id="ARBA00022692"/>
    </source>
</evidence>
<dbReference type="RefSeq" id="WP_188893587.1">
    <property type="nucleotide sequence ID" value="NZ_BMMZ01000001.1"/>
</dbReference>
<evidence type="ECO:0000256" key="6">
    <source>
        <dbReference type="ARBA" id="ARBA00023136"/>
    </source>
</evidence>
<evidence type="ECO:0000256" key="8">
    <source>
        <dbReference type="SAM" id="Phobius"/>
    </source>
</evidence>
<evidence type="ECO:0000256" key="3">
    <source>
        <dbReference type="ARBA" id="ARBA00022679"/>
    </source>
</evidence>
<dbReference type="InterPro" id="IPR018584">
    <property type="entry name" value="GT87"/>
</dbReference>
<keyword evidence="5 8" id="KW-1133">Transmembrane helix</keyword>
<comment type="similarity">
    <text evidence="7">Belongs to the glycosyltransferase 87 family.</text>
</comment>
<feature type="transmembrane region" description="Helical" evidence="8">
    <location>
        <begin position="83"/>
        <end position="108"/>
    </location>
</feature>
<reference evidence="9" key="2">
    <citation type="submission" date="2020-09" db="EMBL/GenBank/DDBJ databases">
        <authorList>
            <person name="Sun Q."/>
            <person name="Zhou Y."/>
        </authorList>
    </citation>
    <scope>NUCLEOTIDE SEQUENCE</scope>
    <source>
        <strain evidence="9">CGMCC 4.7306</strain>
    </source>
</reference>
<evidence type="ECO:0000313" key="10">
    <source>
        <dbReference type="Proteomes" id="UP000613840"/>
    </source>
</evidence>
<dbReference type="GO" id="GO:0005886">
    <property type="term" value="C:plasma membrane"/>
    <property type="evidence" value="ECO:0007669"/>
    <property type="project" value="UniProtKB-SubCell"/>
</dbReference>
<accession>A0A917S2L3</accession>
<feature type="transmembrane region" description="Helical" evidence="8">
    <location>
        <begin position="391"/>
        <end position="413"/>
    </location>
</feature>
<feature type="transmembrane region" description="Helical" evidence="8">
    <location>
        <begin position="210"/>
        <end position="227"/>
    </location>
</feature>
<dbReference type="Proteomes" id="UP000613840">
    <property type="component" value="Unassembled WGS sequence"/>
</dbReference>
<proteinExistence type="inferred from homology"/>
<keyword evidence="2" id="KW-1003">Cell membrane</keyword>
<feature type="transmembrane region" description="Helical" evidence="8">
    <location>
        <begin position="354"/>
        <end position="379"/>
    </location>
</feature>
<protein>
    <submittedName>
        <fullName evidence="9">Membrane protein</fullName>
    </submittedName>
</protein>
<keyword evidence="4 8" id="KW-0812">Transmembrane</keyword>
<organism evidence="9 10">
    <name type="scientific">Microlunatus endophyticus</name>
    <dbReference type="NCBI Taxonomy" id="1716077"/>
    <lineage>
        <taxon>Bacteria</taxon>
        <taxon>Bacillati</taxon>
        <taxon>Actinomycetota</taxon>
        <taxon>Actinomycetes</taxon>
        <taxon>Propionibacteriales</taxon>
        <taxon>Propionibacteriaceae</taxon>
        <taxon>Microlunatus</taxon>
    </lineage>
</organism>
<reference evidence="9" key="1">
    <citation type="journal article" date="2014" name="Int. J. Syst. Evol. Microbiol.">
        <title>Complete genome sequence of Corynebacterium casei LMG S-19264T (=DSM 44701T), isolated from a smear-ripened cheese.</title>
        <authorList>
            <consortium name="US DOE Joint Genome Institute (JGI-PGF)"/>
            <person name="Walter F."/>
            <person name="Albersmeier A."/>
            <person name="Kalinowski J."/>
            <person name="Ruckert C."/>
        </authorList>
    </citation>
    <scope>NUCLEOTIDE SEQUENCE</scope>
    <source>
        <strain evidence="9">CGMCC 4.7306</strain>
    </source>
</reference>
<evidence type="ECO:0000256" key="2">
    <source>
        <dbReference type="ARBA" id="ARBA00022475"/>
    </source>
</evidence>
<dbReference type="EMBL" id="BMMZ01000001">
    <property type="protein sequence ID" value="GGL49980.1"/>
    <property type="molecule type" value="Genomic_DNA"/>
</dbReference>
<feature type="transmembrane region" description="Helical" evidence="8">
    <location>
        <begin position="314"/>
        <end position="334"/>
    </location>
</feature>
<comment type="subcellular location">
    <subcellularLocation>
        <location evidence="1">Cell membrane</location>
        <topology evidence="1">Multi-pass membrane protein</topology>
    </subcellularLocation>
</comment>
<feature type="transmembrane region" description="Helical" evidence="8">
    <location>
        <begin position="120"/>
        <end position="143"/>
    </location>
</feature>
<gene>
    <name evidence="9" type="ORF">GCM10011575_05240</name>
</gene>
<keyword evidence="10" id="KW-1185">Reference proteome</keyword>
<feature type="transmembrane region" description="Helical" evidence="8">
    <location>
        <begin position="273"/>
        <end position="294"/>
    </location>
</feature>
<evidence type="ECO:0000256" key="7">
    <source>
        <dbReference type="ARBA" id="ARBA00024033"/>
    </source>
</evidence>
<evidence type="ECO:0000256" key="1">
    <source>
        <dbReference type="ARBA" id="ARBA00004651"/>
    </source>
</evidence>
<dbReference type="GO" id="GO:0016758">
    <property type="term" value="F:hexosyltransferase activity"/>
    <property type="evidence" value="ECO:0007669"/>
    <property type="project" value="InterPro"/>
</dbReference>
<sequence length="433" mass="47013">MATTDQLVAPPPMTTAQRFRRMVGEMVPAYVVSLIMLPLIIAGGRYWPFRPSTMDLQVYFYAVRAMLHGANIMEWTSPGFHLWFIYPPAAAIVMLPLAIGPFIVWELLWIAGLVIAQNVVMIRCGVPRGLPLALFSIALVIGMEPIRTTIGYAQINTFLMVLVVIDLLPSDPRRKRRFPAGILIGLAAAIKLTPAIFVLMLLIVGKKKQALTAIITFAVLTAIGTAVQPAATVSYLKSLAGGDTHTSGPVYVGNQSLLGVVLRLFGDSHLHTYIGLLISVIVAVIAAIVGAHWWKQGAHVLAIGFVGLGSNLASPLSWTHHFVWILPLAIAVLYQLRRRPWPDARADHVPMPRWLLIASGAIVLYVSACLPLALLPYYAGAADHYNALQELIANFGPILITLVLIVAAGGMIVRSRRVSANGRTDAEQLIEQG</sequence>
<name>A0A917S2L3_9ACTN</name>
<evidence type="ECO:0000256" key="5">
    <source>
        <dbReference type="ARBA" id="ARBA00022989"/>
    </source>
</evidence>
<keyword evidence="3" id="KW-0808">Transferase</keyword>
<keyword evidence="6 8" id="KW-0472">Membrane</keyword>
<dbReference type="Pfam" id="PF09594">
    <property type="entry name" value="GT87"/>
    <property type="match status" value="1"/>
</dbReference>
<evidence type="ECO:0000313" key="9">
    <source>
        <dbReference type="EMBL" id="GGL49980.1"/>
    </source>
</evidence>